<sequence>SENALEKLQYSETRFNYHYFGEIYTFHSDLVPNSRRDYFEESGTCNRLNEKLKEFFHNTHQLAHTASKIRSANNKIQKIDDLKKEYEEVSNNKGFDNKEQSKSFEEKFEKAKKEAEEAKKFLNKIKEKSEEDKSVNRIFTRIVDEKTVNKEIDIQIEKPQKIVFRTDKLSKLERKERKIIEKVFSVIDKAINRELAENLKQLIEEEFR</sequence>
<reference evidence="2" key="1">
    <citation type="submission" date="2019-03" db="EMBL/GenBank/DDBJ databases">
        <title>Single cell metagenomics reveals metabolic interactions within the superorganism composed of flagellate Streblomastix strix and complex community of Bacteroidetes bacteria on its surface.</title>
        <authorList>
            <person name="Treitli S.C."/>
            <person name="Kolisko M."/>
            <person name="Husnik F."/>
            <person name="Keeling P."/>
            <person name="Hampl V."/>
        </authorList>
    </citation>
    <scope>NUCLEOTIDE SEQUENCE</scope>
    <source>
        <strain evidence="2">STM</strain>
    </source>
</reference>
<feature type="non-terminal residue" evidence="2">
    <location>
        <position position="1"/>
    </location>
</feature>
<accession>A0A5J4PM20</accession>
<dbReference type="AlphaFoldDB" id="A0A5J4PM20"/>
<evidence type="ECO:0000256" key="1">
    <source>
        <dbReference type="SAM" id="Coils"/>
    </source>
</evidence>
<organism evidence="2">
    <name type="scientific">termite gut metagenome</name>
    <dbReference type="NCBI Taxonomy" id="433724"/>
    <lineage>
        <taxon>unclassified sequences</taxon>
        <taxon>metagenomes</taxon>
        <taxon>organismal metagenomes</taxon>
    </lineage>
</organism>
<feature type="coiled-coil region" evidence="1">
    <location>
        <begin position="69"/>
        <end position="132"/>
    </location>
</feature>
<evidence type="ECO:0000313" key="2">
    <source>
        <dbReference type="EMBL" id="KAA6309493.1"/>
    </source>
</evidence>
<name>A0A5J4PM20_9ZZZZ</name>
<proteinExistence type="predicted"/>
<comment type="caution">
    <text evidence="2">The sequence shown here is derived from an EMBL/GenBank/DDBJ whole genome shotgun (WGS) entry which is preliminary data.</text>
</comment>
<dbReference type="EMBL" id="SNRY01007919">
    <property type="protein sequence ID" value="KAA6309493.1"/>
    <property type="molecule type" value="Genomic_DNA"/>
</dbReference>
<gene>
    <name evidence="2" type="ORF">EZS27_039025</name>
</gene>
<protein>
    <submittedName>
        <fullName evidence="2">Uncharacterized protein</fullName>
    </submittedName>
</protein>
<keyword evidence="1" id="KW-0175">Coiled coil</keyword>